<dbReference type="PANTHER" id="PTHR24220:SF676">
    <property type="entry name" value="OLIGOPEPTIDE TRANSPORT ATP-BINDING PROTEIN AMIE"/>
    <property type="match status" value="1"/>
</dbReference>
<sequence>MDEIKHGPHGAAEYHHHHTHASDSQHVGSHHLLTVEHLTASYRMYDPWARFWRPRRVHYDVLRDLTLSVHEGEILALVGASGSGKSVLADALMGLFDANAVASGEMWFDGSLVAPGDLGSLRGHGISLVPQGVSSLDPLMRVGEQVRGEARGADCRTRREDARRRMARQRELFEAYGLAPEVERMYPHELSGGMARRVLLMCALMEEPRLLIADEPTPGMDDESAAVAARDLRAFAQDGGGVLLITHDLDFALSVADRLAVFREGTVVEETSAATFRRTEALRDSYARDLSRAWIRLHEDDNWASGALCDACGKQGGDGSVLVARDLAFARRNGGAVFAEVDVDLAPGARLALRGASGVGKSTLCRVLAGQLMPNAGVVLVDGEPIRDGWGHRTGRRFRVDRPFQVDRPSRADRPFKEGRSHRTGRACPVQLVTQHPEEAFDPALSLRASLAEAGDVDGLRADHLMRIFSVEGEWLSRRPHEVSGGQLMRVALVRALMASPRVLICDESTASLDLLSQEEIWRAVVGCQESEGFGLIVVSHDSSLVERLATEEAWLENGHLVRNSSTN</sequence>
<comment type="caution">
    <text evidence="5">The sequence shown here is derived from an EMBL/GenBank/DDBJ whole genome shotgun (WGS) entry which is preliminary data.</text>
</comment>
<reference evidence="5 6" key="1">
    <citation type="submission" date="2018-08" db="EMBL/GenBank/DDBJ databases">
        <title>A genome reference for cultivated species of the human gut microbiota.</title>
        <authorList>
            <person name="Zou Y."/>
            <person name="Xue W."/>
            <person name="Luo G."/>
        </authorList>
    </citation>
    <scope>NUCLEOTIDE SEQUENCE [LARGE SCALE GENOMIC DNA]</scope>
    <source>
        <strain evidence="5 6">AM30-5LB</strain>
    </source>
</reference>
<organism evidence="5 6">
    <name type="scientific">Collinsella intestinalis</name>
    <dbReference type="NCBI Taxonomy" id="147207"/>
    <lineage>
        <taxon>Bacteria</taxon>
        <taxon>Bacillati</taxon>
        <taxon>Actinomycetota</taxon>
        <taxon>Coriobacteriia</taxon>
        <taxon>Coriobacteriales</taxon>
        <taxon>Coriobacteriaceae</taxon>
        <taxon>Collinsella</taxon>
    </lineage>
</organism>
<dbReference type="Gene3D" id="3.40.50.300">
    <property type="entry name" value="P-loop containing nucleotide triphosphate hydrolases"/>
    <property type="match status" value="2"/>
</dbReference>
<dbReference type="InterPro" id="IPR003593">
    <property type="entry name" value="AAA+_ATPase"/>
</dbReference>
<dbReference type="InterPro" id="IPR017871">
    <property type="entry name" value="ABC_transporter-like_CS"/>
</dbReference>
<dbReference type="AlphaFoldDB" id="A0A414FXT4"/>
<feature type="domain" description="ABC transporter" evidence="4">
    <location>
        <begin position="322"/>
        <end position="568"/>
    </location>
</feature>
<dbReference type="SUPFAM" id="SSF52540">
    <property type="entry name" value="P-loop containing nucleoside triphosphate hydrolases"/>
    <property type="match status" value="2"/>
</dbReference>
<evidence type="ECO:0000256" key="2">
    <source>
        <dbReference type="ARBA" id="ARBA00022840"/>
    </source>
</evidence>
<dbReference type="PANTHER" id="PTHR24220">
    <property type="entry name" value="IMPORT ATP-BINDING PROTEIN"/>
    <property type="match status" value="1"/>
</dbReference>
<dbReference type="PROSITE" id="PS50893">
    <property type="entry name" value="ABC_TRANSPORTER_2"/>
    <property type="match status" value="2"/>
</dbReference>
<dbReference type="EMBL" id="QSJI01000002">
    <property type="protein sequence ID" value="RHD56429.1"/>
    <property type="molecule type" value="Genomic_DNA"/>
</dbReference>
<dbReference type="GO" id="GO:0016887">
    <property type="term" value="F:ATP hydrolysis activity"/>
    <property type="evidence" value="ECO:0007669"/>
    <property type="project" value="InterPro"/>
</dbReference>
<proteinExistence type="predicted"/>
<dbReference type="Proteomes" id="UP000286050">
    <property type="component" value="Unassembled WGS sequence"/>
</dbReference>
<feature type="region of interest" description="Disordered" evidence="3">
    <location>
        <begin position="1"/>
        <end position="26"/>
    </location>
</feature>
<keyword evidence="2 5" id="KW-0067">ATP-binding</keyword>
<dbReference type="SMART" id="SM00382">
    <property type="entry name" value="AAA"/>
    <property type="match status" value="2"/>
</dbReference>
<evidence type="ECO:0000256" key="1">
    <source>
        <dbReference type="ARBA" id="ARBA00022741"/>
    </source>
</evidence>
<evidence type="ECO:0000259" key="4">
    <source>
        <dbReference type="PROSITE" id="PS50893"/>
    </source>
</evidence>
<feature type="domain" description="ABC transporter" evidence="4">
    <location>
        <begin position="42"/>
        <end position="289"/>
    </location>
</feature>
<dbReference type="Pfam" id="PF00005">
    <property type="entry name" value="ABC_tran"/>
    <property type="match status" value="2"/>
</dbReference>
<dbReference type="GO" id="GO:0005886">
    <property type="term" value="C:plasma membrane"/>
    <property type="evidence" value="ECO:0007669"/>
    <property type="project" value="TreeGrafter"/>
</dbReference>
<protein>
    <submittedName>
        <fullName evidence="5">ABC transporter ATP-binding protein</fullName>
    </submittedName>
</protein>
<name>A0A414FXT4_9ACTN</name>
<gene>
    <name evidence="5" type="ORF">DW787_02420</name>
</gene>
<evidence type="ECO:0000313" key="5">
    <source>
        <dbReference type="EMBL" id="RHD56429.1"/>
    </source>
</evidence>
<dbReference type="GO" id="GO:0022857">
    <property type="term" value="F:transmembrane transporter activity"/>
    <property type="evidence" value="ECO:0007669"/>
    <property type="project" value="TreeGrafter"/>
</dbReference>
<dbReference type="InterPro" id="IPR003439">
    <property type="entry name" value="ABC_transporter-like_ATP-bd"/>
</dbReference>
<evidence type="ECO:0000256" key="3">
    <source>
        <dbReference type="SAM" id="MobiDB-lite"/>
    </source>
</evidence>
<dbReference type="GO" id="GO:0005524">
    <property type="term" value="F:ATP binding"/>
    <property type="evidence" value="ECO:0007669"/>
    <property type="project" value="UniProtKB-KW"/>
</dbReference>
<accession>A0A414FXT4</accession>
<dbReference type="PROSITE" id="PS00211">
    <property type="entry name" value="ABC_TRANSPORTER_1"/>
    <property type="match status" value="1"/>
</dbReference>
<dbReference type="InterPro" id="IPR027417">
    <property type="entry name" value="P-loop_NTPase"/>
</dbReference>
<evidence type="ECO:0000313" key="6">
    <source>
        <dbReference type="Proteomes" id="UP000286050"/>
    </source>
</evidence>
<keyword evidence="1" id="KW-0547">Nucleotide-binding</keyword>
<dbReference type="InterPro" id="IPR015854">
    <property type="entry name" value="ABC_transpr_LolD-like"/>
</dbReference>